<accession>A0A285T3T2</accession>
<dbReference type="Proteomes" id="UP000219636">
    <property type="component" value="Unassembled WGS sequence"/>
</dbReference>
<dbReference type="SMART" id="SM00332">
    <property type="entry name" value="PP2Cc"/>
    <property type="match status" value="1"/>
</dbReference>
<evidence type="ECO:0000313" key="2">
    <source>
        <dbReference type="EMBL" id="SOC15794.1"/>
    </source>
</evidence>
<dbReference type="AlphaFoldDB" id="A0A285T3T2"/>
<name>A0A285T3T2_9BACL</name>
<dbReference type="SUPFAM" id="SSF81606">
    <property type="entry name" value="PP2C-like"/>
    <property type="match status" value="1"/>
</dbReference>
<keyword evidence="3" id="KW-1185">Reference proteome</keyword>
<proteinExistence type="predicted"/>
<dbReference type="PROSITE" id="PS51746">
    <property type="entry name" value="PPM_2"/>
    <property type="match status" value="1"/>
</dbReference>
<dbReference type="EMBL" id="OBMQ01000008">
    <property type="protein sequence ID" value="SOC15794.1"/>
    <property type="molecule type" value="Genomic_DNA"/>
</dbReference>
<organism evidence="2 3">
    <name type="scientific">Ureibacillus xyleni</name>
    <dbReference type="NCBI Taxonomy" id="614648"/>
    <lineage>
        <taxon>Bacteria</taxon>
        <taxon>Bacillati</taxon>
        <taxon>Bacillota</taxon>
        <taxon>Bacilli</taxon>
        <taxon>Bacillales</taxon>
        <taxon>Caryophanaceae</taxon>
        <taxon>Ureibacillus</taxon>
    </lineage>
</organism>
<feature type="domain" description="PPM-type phosphatase" evidence="1">
    <location>
        <begin position="4"/>
        <end position="247"/>
    </location>
</feature>
<dbReference type="SMART" id="SM00331">
    <property type="entry name" value="PP2C_SIG"/>
    <property type="match status" value="1"/>
</dbReference>
<sequence>MYKIYGLTDIGNVRTLNEDGFVINDVLIDEGDYFTDEDANFLTVVCDGMGGESSGEVASFLTLKAFATTENIQSKEDIKHLIEQTIQEDILRHIEKNPQTKGMGTTIAGVLCREHKITIFHVGDSRVYRFRDDFIRQMTKDHSLVQTLYDSGQISFEEKRTHPDRNILLRSLGQKNVKVEFLELPSLTEVGDVYLLCTDGLTEYVSEDELERFLRESKPVDQLAQELVQLAIDRGGADNITVILIKREE</sequence>
<dbReference type="InterPro" id="IPR015655">
    <property type="entry name" value="PP2C"/>
</dbReference>
<dbReference type="Pfam" id="PF13672">
    <property type="entry name" value="PP2C_2"/>
    <property type="match status" value="1"/>
</dbReference>
<dbReference type="PANTHER" id="PTHR47992">
    <property type="entry name" value="PROTEIN PHOSPHATASE"/>
    <property type="match status" value="1"/>
</dbReference>
<dbReference type="RefSeq" id="WP_097074074.1">
    <property type="nucleotide sequence ID" value="NZ_OBMQ01000008.1"/>
</dbReference>
<dbReference type="OrthoDB" id="9801841at2"/>
<evidence type="ECO:0000313" key="3">
    <source>
        <dbReference type="Proteomes" id="UP000219636"/>
    </source>
</evidence>
<gene>
    <name evidence="2" type="ORF">SAMN05880501_108143</name>
</gene>
<dbReference type="Gene3D" id="3.60.40.10">
    <property type="entry name" value="PPM-type phosphatase domain"/>
    <property type="match status" value="1"/>
</dbReference>
<dbReference type="CDD" id="cd00143">
    <property type="entry name" value="PP2Cc"/>
    <property type="match status" value="1"/>
</dbReference>
<evidence type="ECO:0000259" key="1">
    <source>
        <dbReference type="PROSITE" id="PS51746"/>
    </source>
</evidence>
<dbReference type="InterPro" id="IPR036457">
    <property type="entry name" value="PPM-type-like_dom_sf"/>
</dbReference>
<reference evidence="3" key="1">
    <citation type="submission" date="2017-08" db="EMBL/GenBank/DDBJ databases">
        <authorList>
            <person name="Varghese N."/>
            <person name="Submissions S."/>
        </authorList>
    </citation>
    <scope>NUCLEOTIDE SEQUENCE [LARGE SCALE GENOMIC DNA]</scope>
    <source>
        <strain evidence="3">JC22</strain>
    </source>
</reference>
<protein>
    <submittedName>
        <fullName evidence="2">Protein phosphatase</fullName>
    </submittedName>
</protein>
<dbReference type="GO" id="GO:0004722">
    <property type="term" value="F:protein serine/threonine phosphatase activity"/>
    <property type="evidence" value="ECO:0007669"/>
    <property type="project" value="InterPro"/>
</dbReference>
<dbReference type="InterPro" id="IPR001932">
    <property type="entry name" value="PPM-type_phosphatase-like_dom"/>
</dbReference>